<keyword evidence="2" id="KW-0240">DNA-directed RNA polymerase</keyword>
<dbReference type="AlphaFoldDB" id="A0A3N4GMM3"/>
<dbReference type="InterPro" id="IPR024596">
    <property type="entry name" value="RNApol_su_b/EpuA"/>
</dbReference>
<dbReference type="OrthoDB" id="2300232at2"/>
<evidence type="ECO:0000313" key="3">
    <source>
        <dbReference type="Proteomes" id="UP000273977"/>
    </source>
</evidence>
<organism evidence="2 3">
    <name type="scientific">Aerococcus agrisoli</name>
    <dbReference type="NCBI Taxonomy" id="2487350"/>
    <lineage>
        <taxon>Bacteria</taxon>
        <taxon>Bacillati</taxon>
        <taxon>Bacillota</taxon>
        <taxon>Bacilli</taxon>
        <taxon>Lactobacillales</taxon>
        <taxon>Aerococcaceae</taxon>
        <taxon>Aerococcus</taxon>
    </lineage>
</organism>
<evidence type="ECO:0000256" key="1">
    <source>
        <dbReference type="SAM" id="Phobius"/>
    </source>
</evidence>
<protein>
    <submittedName>
        <fullName evidence="2">DNA-directed RNA polymerase subunit beta</fullName>
    </submittedName>
</protein>
<accession>A0A3N4GMM3</accession>
<feature type="transmembrane region" description="Helical" evidence="1">
    <location>
        <begin position="15"/>
        <end position="40"/>
    </location>
</feature>
<dbReference type="RefSeq" id="WP_123780356.1">
    <property type="nucleotide sequence ID" value="NZ_RKMG01000018.1"/>
</dbReference>
<dbReference type="Pfam" id="PF11772">
    <property type="entry name" value="EpuA"/>
    <property type="match status" value="1"/>
</dbReference>
<proteinExistence type="predicted"/>
<evidence type="ECO:0000313" key="2">
    <source>
        <dbReference type="EMBL" id="RPA59830.1"/>
    </source>
</evidence>
<dbReference type="EMBL" id="RKMG01000018">
    <property type="protein sequence ID" value="RPA59830.1"/>
    <property type="molecule type" value="Genomic_DNA"/>
</dbReference>
<keyword evidence="3" id="KW-1185">Reference proteome</keyword>
<comment type="caution">
    <text evidence="2">The sequence shown here is derived from an EMBL/GenBank/DDBJ whole genome shotgun (WGS) entry which is preliminary data.</text>
</comment>
<keyword evidence="1" id="KW-1133">Transmembrane helix</keyword>
<sequence length="63" mass="7369">MKQFHQYLDAPWKKFLFWAVIVLILCIILFTIGGIVGYGISSDNSPFQFLNGKTWDHVFSFIR</sequence>
<name>A0A3N4GMM3_9LACT</name>
<reference evidence="2 3" key="1">
    <citation type="submission" date="2018-11" db="EMBL/GenBank/DDBJ databases">
        <title>Aerococcus sp. SJQ22, whole genome shotgun sequence.</title>
        <authorList>
            <person name="Sun L."/>
            <person name="Gao X."/>
            <person name="Chen W."/>
            <person name="Huang K."/>
        </authorList>
    </citation>
    <scope>NUCLEOTIDE SEQUENCE [LARGE SCALE GENOMIC DNA]</scope>
    <source>
        <strain evidence="2 3">SJQ22</strain>
    </source>
</reference>
<keyword evidence="1" id="KW-0472">Membrane</keyword>
<keyword evidence="1" id="KW-0812">Transmembrane</keyword>
<keyword evidence="2" id="KW-0804">Transcription</keyword>
<gene>
    <name evidence="2" type="ORF">EF384_06295</name>
</gene>
<dbReference type="Proteomes" id="UP000273977">
    <property type="component" value="Unassembled WGS sequence"/>
</dbReference>
<dbReference type="GO" id="GO:0000428">
    <property type="term" value="C:DNA-directed RNA polymerase complex"/>
    <property type="evidence" value="ECO:0007669"/>
    <property type="project" value="UniProtKB-KW"/>
</dbReference>